<dbReference type="InterPro" id="IPR001296">
    <property type="entry name" value="Glyco_trans_1"/>
</dbReference>
<dbReference type="CDD" id="cd03794">
    <property type="entry name" value="GT4_WbuB-like"/>
    <property type="match status" value="1"/>
</dbReference>
<reference evidence="3 4" key="1">
    <citation type="journal article" date="2017" name="ISME J.">
        <title>Energy and carbon metabolisms in a deep terrestrial subsurface fluid microbial community.</title>
        <authorList>
            <person name="Momper L."/>
            <person name="Jungbluth S.P."/>
            <person name="Lee M.D."/>
            <person name="Amend J.P."/>
        </authorList>
    </citation>
    <scope>NUCLEOTIDE SEQUENCE [LARGE SCALE GENOMIC DNA]</scope>
    <source>
        <strain evidence="3">SURF_26</strain>
    </source>
</reference>
<dbReference type="InterPro" id="IPR028098">
    <property type="entry name" value="Glyco_trans_4-like_N"/>
</dbReference>
<dbReference type="Gene3D" id="3.40.50.2000">
    <property type="entry name" value="Glycogen Phosphorylase B"/>
    <property type="match status" value="2"/>
</dbReference>
<proteinExistence type="predicted"/>
<evidence type="ECO:0000313" key="3">
    <source>
        <dbReference type="EMBL" id="RJP58081.1"/>
    </source>
</evidence>
<feature type="domain" description="Glycosyltransferase subfamily 4-like N-terminal" evidence="2">
    <location>
        <begin position="15"/>
        <end position="154"/>
    </location>
</feature>
<dbReference type="PANTHER" id="PTHR45947:SF3">
    <property type="entry name" value="SULFOQUINOVOSYL TRANSFERASE SQD2"/>
    <property type="match status" value="1"/>
</dbReference>
<dbReference type="PANTHER" id="PTHR45947">
    <property type="entry name" value="SULFOQUINOVOSYL TRANSFERASE SQD2"/>
    <property type="match status" value="1"/>
</dbReference>
<keyword evidence="3" id="KW-0808">Transferase</keyword>
<evidence type="ECO:0000259" key="1">
    <source>
        <dbReference type="Pfam" id="PF00534"/>
    </source>
</evidence>
<dbReference type="SUPFAM" id="SSF53756">
    <property type="entry name" value="UDP-Glycosyltransferase/glycogen phosphorylase"/>
    <property type="match status" value="1"/>
</dbReference>
<gene>
    <name evidence="3" type="ORF">C4541_08620</name>
</gene>
<name>A0A3A4R999_9BACT</name>
<feature type="domain" description="Glycosyl transferase family 1" evidence="1">
    <location>
        <begin position="187"/>
        <end position="367"/>
    </location>
</feature>
<dbReference type="AlphaFoldDB" id="A0A3A4R999"/>
<evidence type="ECO:0000313" key="4">
    <source>
        <dbReference type="Proteomes" id="UP000266426"/>
    </source>
</evidence>
<organism evidence="3 4">
    <name type="scientific">Candidatus Auribacter fodinae</name>
    <dbReference type="NCBI Taxonomy" id="2093366"/>
    <lineage>
        <taxon>Bacteria</taxon>
        <taxon>Pseudomonadati</taxon>
        <taxon>Candidatus Auribacterota</taxon>
        <taxon>Candidatus Auribacteria</taxon>
        <taxon>Candidatus Auribacterales</taxon>
        <taxon>Candidatus Auribacteraceae</taxon>
        <taxon>Candidatus Auribacter</taxon>
    </lineage>
</organism>
<dbReference type="Proteomes" id="UP000266426">
    <property type="component" value="Unassembled WGS sequence"/>
</dbReference>
<dbReference type="Pfam" id="PF00534">
    <property type="entry name" value="Glycos_transf_1"/>
    <property type="match status" value="1"/>
</dbReference>
<dbReference type="EMBL" id="QZJZ01000071">
    <property type="protein sequence ID" value="RJP58081.1"/>
    <property type="molecule type" value="Genomic_DNA"/>
</dbReference>
<comment type="caution">
    <text evidence="3">The sequence shown here is derived from an EMBL/GenBank/DDBJ whole genome shotgun (WGS) entry which is preliminary data.</text>
</comment>
<accession>A0A3A4R999</accession>
<sequence>MRIVYIGGEPVPGNTGGSTHFMEVAAGLAQLGHEILAVCPRDHGQQASDVINGVRIIRVPMKMRKYTIPLAALLKLFAILRFKPDILMERFVTFGGTLALIARITRTPLVLEINSPHTDELLYRFKVKNRILRWLLLKWRDFQMRSATRIIATLSSVVPPFVKERVMLVDWAANCDLFDNENIPDTDKKALRKKLGIRPDQPVVIFLGTFRAWHGVHHLPVIAAEVLKKIPDACFVTIGAGNERAAVELAVKDAGLTGSFIFTGSLPYTTVPLYLSIGDVGIAPYDRSAYPPLIEFGFYWSPLKIFEYMACGLPVVTIDVEPLNRLVKDGERGFVVPEGNWSIFSQKIVQLLNDRAASAKMGRDARSYTQSNYSWQYHVAQLNEMLLSLNTGT</sequence>
<dbReference type="GO" id="GO:0016757">
    <property type="term" value="F:glycosyltransferase activity"/>
    <property type="evidence" value="ECO:0007669"/>
    <property type="project" value="InterPro"/>
</dbReference>
<dbReference type="Pfam" id="PF13579">
    <property type="entry name" value="Glyco_trans_4_4"/>
    <property type="match status" value="1"/>
</dbReference>
<dbReference type="InterPro" id="IPR050194">
    <property type="entry name" value="Glycosyltransferase_grp1"/>
</dbReference>
<evidence type="ECO:0000259" key="2">
    <source>
        <dbReference type="Pfam" id="PF13579"/>
    </source>
</evidence>
<protein>
    <submittedName>
        <fullName evidence="3">Glycosyltransferase WbuB</fullName>
    </submittedName>
</protein>